<organism evidence="1 2">
    <name type="scientific">Diversispora epigaea</name>
    <dbReference type="NCBI Taxonomy" id="1348612"/>
    <lineage>
        <taxon>Eukaryota</taxon>
        <taxon>Fungi</taxon>
        <taxon>Fungi incertae sedis</taxon>
        <taxon>Mucoromycota</taxon>
        <taxon>Glomeromycotina</taxon>
        <taxon>Glomeromycetes</taxon>
        <taxon>Diversisporales</taxon>
        <taxon>Diversisporaceae</taxon>
        <taxon>Diversispora</taxon>
    </lineage>
</organism>
<proteinExistence type="predicted"/>
<evidence type="ECO:0000313" key="1">
    <source>
        <dbReference type="EMBL" id="RHZ72009.1"/>
    </source>
</evidence>
<dbReference type="AlphaFoldDB" id="A0A397I8A5"/>
<evidence type="ECO:0000313" key="2">
    <source>
        <dbReference type="Proteomes" id="UP000266861"/>
    </source>
</evidence>
<name>A0A397I8A5_9GLOM</name>
<comment type="caution">
    <text evidence="1">The sequence shown here is derived from an EMBL/GenBank/DDBJ whole genome shotgun (WGS) entry which is preliminary data.</text>
</comment>
<accession>A0A397I8A5</accession>
<reference evidence="1 2" key="1">
    <citation type="submission" date="2018-08" db="EMBL/GenBank/DDBJ databases">
        <title>Genome and evolution of the arbuscular mycorrhizal fungus Diversispora epigaea (formerly Glomus versiforme) and its bacterial endosymbionts.</title>
        <authorList>
            <person name="Sun X."/>
            <person name="Fei Z."/>
            <person name="Harrison M."/>
        </authorList>
    </citation>
    <scope>NUCLEOTIDE SEQUENCE [LARGE SCALE GENOMIC DNA]</scope>
    <source>
        <strain evidence="1 2">IT104</strain>
    </source>
</reference>
<dbReference type="Proteomes" id="UP000266861">
    <property type="component" value="Unassembled WGS sequence"/>
</dbReference>
<keyword evidence="2" id="KW-1185">Reference proteome</keyword>
<sequence>MLESFKNLLNISTNMLISGNKEKQELDNNIRNFLYERIISIYMKSRQKSWRRFHNLIPEKGTASLRENLKSMYRDTQNLNRIENKNITIKKSNLPMDPKLALIQLQVWAELKDAEEDFSKIFLVTELQWLIWALGDNAKNKRKKNLVPLILDHLKKGTSFSEEALAKEQMFI</sequence>
<dbReference type="EMBL" id="PQFF01000229">
    <property type="protein sequence ID" value="RHZ72009.1"/>
    <property type="molecule type" value="Genomic_DNA"/>
</dbReference>
<dbReference type="OrthoDB" id="2410354at2759"/>
<gene>
    <name evidence="1" type="ORF">Glove_248g21</name>
</gene>
<protein>
    <submittedName>
        <fullName evidence="1">Uncharacterized protein</fullName>
    </submittedName>
</protein>